<name>A0A8H6G3Q3_9LECA</name>
<dbReference type="RefSeq" id="XP_037169272.1">
    <property type="nucleotide sequence ID" value="XM_037303550.1"/>
</dbReference>
<protein>
    <submittedName>
        <fullName evidence="2">Uncharacterized protein</fullName>
    </submittedName>
</protein>
<keyword evidence="3" id="KW-1185">Reference proteome</keyword>
<organism evidence="2 3">
    <name type="scientific">Letharia columbiana</name>
    <dbReference type="NCBI Taxonomy" id="112416"/>
    <lineage>
        <taxon>Eukaryota</taxon>
        <taxon>Fungi</taxon>
        <taxon>Dikarya</taxon>
        <taxon>Ascomycota</taxon>
        <taxon>Pezizomycotina</taxon>
        <taxon>Lecanoromycetes</taxon>
        <taxon>OSLEUM clade</taxon>
        <taxon>Lecanoromycetidae</taxon>
        <taxon>Lecanorales</taxon>
        <taxon>Lecanorineae</taxon>
        <taxon>Parmeliaceae</taxon>
        <taxon>Letharia</taxon>
    </lineage>
</organism>
<sequence length="71" mass="7943">MQDSIPDEPLVGKQSQNGTSHQRYVRRIVCQRSQHSAISNIITKNITAVMPQVFAISLQPVRQIVNPNLCS</sequence>
<reference evidence="2 3" key="1">
    <citation type="journal article" date="2020" name="Genomics">
        <title>Complete, high-quality genomes from long-read metagenomic sequencing of two wolf lichen thalli reveals enigmatic genome architecture.</title>
        <authorList>
            <person name="McKenzie S.K."/>
            <person name="Walston R.F."/>
            <person name="Allen J.L."/>
        </authorList>
    </citation>
    <scope>NUCLEOTIDE SEQUENCE [LARGE SCALE GENOMIC DNA]</scope>
    <source>
        <strain evidence="2">WasteWater2</strain>
    </source>
</reference>
<evidence type="ECO:0000313" key="2">
    <source>
        <dbReference type="EMBL" id="KAF6240003.1"/>
    </source>
</evidence>
<feature type="compositionally biased region" description="Polar residues" evidence="1">
    <location>
        <begin position="13"/>
        <end position="22"/>
    </location>
</feature>
<dbReference type="AlphaFoldDB" id="A0A8H6G3Q3"/>
<gene>
    <name evidence="2" type="ORF">HO173_001611</name>
</gene>
<evidence type="ECO:0000256" key="1">
    <source>
        <dbReference type="SAM" id="MobiDB-lite"/>
    </source>
</evidence>
<dbReference type="EMBL" id="JACCJC010000004">
    <property type="protein sequence ID" value="KAF6240003.1"/>
    <property type="molecule type" value="Genomic_DNA"/>
</dbReference>
<accession>A0A8H6G3Q3</accession>
<dbReference type="GeneID" id="59283285"/>
<dbReference type="Proteomes" id="UP000578531">
    <property type="component" value="Unassembled WGS sequence"/>
</dbReference>
<proteinExistence type="predicted"/>
<comment type="caution">
    <text evidence="2">The sequence shown here is derived from an EMBL/GenBank/DDBJ whole genome shotgun (WGS) entry which is preliminary data.</text>
</comment>
<evidence type="ECO:0000313" key="3">
    <source>
        <dbReference type="Proteomes" id="UP000578531"/>
    </source>
</evidence>
<feature type="region of interest" description="Disordered" evidence="1">
    <location>
        <begin position="1"/>
        <end position="24"/>
    </location>
</feature>